<dbReference type="EMBL" id="JBJJXI010000102">
    <property type="protein sequence ID" value="KAL3392666.1"/>
    <property type="molecule type" value="Genomic_DNA"/>
</dbReference>
<feature type="region of interest" description="Disordered" evidence="1">
    <location>
        <begin position="1"/>
        <end position="58"/>
    </location>
</feature>
<name>A0ABD2WJA4_9HYME</name>
<evidence type="ECO:0000256" key="1">
    <source>
        <dbReference type="SAM" id="MobiDB-lite"/>
    </source>
</evidence>
<dbReference type="Proteomes" id="UP001627154">
    <property type="component" value="Unassembled WGS sequence"/>
</dbReference>
<accession>A0ABD2WJA4</accession>
<protein>
    <submittedName>
        <fullName evidence="2">Uncharacterized protein</fullName>
    </submittedName>
</protein>
<feature type="region of interest" description="Disordered" evidence="1">
    <location>
        <begin position="138"/>
        <end position="160"/>
    </location>
</feature>
<reference evidence="2 3" key="1">
    <citation type="journal article" date="2024" name="bioRxiv">
        <title>A reference genome for Trichogramma kaykai: A tiny desert-dwelling parasitoid wasp with competing sex-ratio distorters.</title>
        <authorList>
            <person name="Culotta J."/>
            <person name="Lindsey A.R."/>
        </authorList>
    </citation>
    <scope>NUCLEOTIDE SEQUENCE [LARGE SCALE GENOMIC DNA]</scope>
    <source>
        <strain evidence="2 3">KSX58</strain>
    </source>
</reference>
<organism evidence="2 3">
    <name type="scientific">Trichogramma kaykai</name>
    <dbReference type="NCBI Taxonomy" id="54128"/>
    <lineage>
        <taxon>Eukaryota</taxon>
        <taxon>Metazoa</taxon>
        <taxon>Ecdysozoa</taxon>
        <taxon>Arthropoda</taxon>
        <taxon>Hexapoda</taxon>
        <taxon>Insecta</taxon>
        <taxon>Pterygota</taxon>
        <taxon>Neoptera</taxon>
        <taxon>Endopterygota</taxon>
        <taxon>Hymenoptera</taxon>
        <taxon>Apocrita</taxon>
        <taxon>Proctotrupomorpha</taxon>
        <taxon>Chalcidoidea</taxon>
        <taxon>Trichogrammatidae</taxon>
        <taxon>Trichogramma</taxon>
    </lineage>
</organism>
<comment type="caution">
    <text evidence="2">The sequence shown here is derived from an EMBL/GenBank/DDBJ whole genome shotgun (WGS) entry which is preliminary data.</text>
</comment>
<gene>
    <name evidence="2" type="ORF">TKK_012719</name>
</gene>
<feature type="compositionally biased region" description="Polar residues" evidence="1">
    <location>
        <begin position="148"/>
        <end position="160"/>
    </location>
</feature>
<dbReference type="AlphaFoldDB" id="A0ABD2WJA4"/>
<feature type="compositionally biased region" description="Low complexity" evidence="1">
    <location>
        <begin position="39"/>
        <end position="52"/>
    </location>
</feature>
<proteinExistence type="predicted"/>
<keyword evidence="3" id="KW-1185">Reference proteome</keyword>
<evidence type="ECO:0000313" key="3">
    <source>
        <dbReference type="Proteomes" id="UP001627154"/>
    </source>
</evidence>
<feature type="compositionally biased region" description="Low complexity" evidence="1">
    <location>
        <begin position="1"/>
        <end position="25"/>
    </location>
</feature>
<sequence length="160" mass="17001">MTSKGNNSSKRSAGSSTSSSSSSSALTKPKGQGRRRRGGSASSSGASSSSSSDSHCSTRSCLGNVNFAIESPILGKHFDIPDLYGDVPTIELDDTLPYVPVYCHLVVPEIQPVVRPLTPPILRALRVELGEFVHTNKSTKGKIEQKSIKSNNPSRQSSKI</sequence>
<evidence type="ECO:0000313" key="2">
    <source>
        <dbReference type="EMBL" id="KAL3392666.1"/>
    </source>
</evidence>